<dbReference type="PANTHER" id="PTHR45128:SF1">
    <property type="entry name" value="S-ADENOSYLMETHIONINE-DEPENDENT METHYLTRANSFERASE RV2258C"/>
    <property type="match status" value="1"/>
</dbReference>
<dbReference type="SUPFAM" id="SSF53335">
    <property type="entry name" value="S-adenosyl-L-methionine-dependent methyltransferases"/>
    <property type="match status" value="1"/>
</dbReference>
<dbReference type="Pfam" id="PF13649">
    <property type="entry name" value="Methyltransf_25"/>
    <property type="match status" value="1"/>
</dbReference>
<comment type="caution">
    <text evidence="2">The sequence shown here is derived from an EMBL/GenBank/DDBJ whole genome shotgun (WGS) entry which is preliminary data.</text>
</comment>
<dbReference type="InterPro" id="IPR053173">
    <property type="entry name" value="SAM-binding_MTase"/>
</dbReference>
<dbReference type="Gene3D" id="1.10.10.10">
    <property type="entry name" value="Winged helix-like DNA-binding domain superfamily/Winged helix DNA-binding domain"/>
    <property type="match status" value="1"/>
</dbReference>
<dbReference type="Gene3D" id="3.40.50.150">
    <property type="entry name" value="Vaccinia Virus protein VP39"/>
    <property type="match status" value="1"/>
</dbReference>
<accession>A0A0A5GE49</accession>
<organism evidence="2 3">
    <name type="scientific">Pontibacillus marinus BH030004 = DSM 16465</name>
    <dbReference type="NCBI Taxonomy" id="1385511"/>
    <lineage>
        <taxon>Bacteria</taxon>
        <taxon>Bacillati</taxon>
        <taxon>Bacillota</taxon>
        <taxon>Bacilli</taxon>
        <taxon>Bacillales</taxon>
        <taxon>Bacillaceae</taxon>
        <taxon>Pontibacillus</taxon>
    </lineage>
</organism>
<dbReference type="STRING" id="1385511.GCA_000425225_02204"/>
<evidence type="ECO:0000313" key="2">
    <source>
        <dbReference type="EMBL" id="KGX90284.1"/>
    </source>
</evidence>
<dbReference type="RefSeq" id="WP_036841944.1">
    <property type="nucleotide sequence ID" value="NZ_AVPF01000008.1"/>
</dbReference>
<dbReference type="InterPro" id="IPR029063">
    <property type="entry name" value="SAM-dependent_MTases_sf"/>
</dbReference>
<dbReference type="InterPro" id="IPR036388">
    <property type="entry name" value="WH-like_DNA-bd_sf"/>
</dbReference>
<name>A0A0A5GE49_9BACI</name>
<dbReference type="PANTHER" id="PTHR45128">
    <property type="entry name" value="METHYLTRANSFERASE TYPE 11"/>
    <property type="match status" value="1"/>
</dbReference>
<dbReference type="InterPro" id="IPR041698">
    <property type="entry name" value="Methyltransf_25"/>
</dbReference>
<sequence length="339" mass="38545">MKDLQKAWRARNWMKNNEAFLQTWHAYVGDELGLFKSFEKPKTVMEVSKELGVKEDLLQRWVDVGSSINHLRKRTGGRYRTSKKHCGEFLEEGQNGIGALLKEMMELHIPTLLSYPQYMKSGDRAQFNHEKFGGVVAETSTLLEQFSIRRIKKMVREKNVSRIIDLGCGHGGYLRKLAEAFPNIQMVGVDVNERVIQRAKEESADYENIQFIVGDASSWEPDGDKADLILLHNLFHYLEQSERLDLLNHLSALLEGEGMISVITPIDEAEEGQAFSSAFNSFFTAHSNLHPLPSEVEIHDMATSAGLSLTAWDPIVKEGGWYAFWLSPQVEYTIRNPEA</sequence>
<keyword evidence="3" id="KW-1185">Reference proteome</keyword>
<feature type="domain" description="Methyltransferase" evidence="1">
    <location>
        <begin position="163"/>
        <end position="258"/>
    </location>
</feature>
<protein>
    <recommendedName>
        <fullName evidence="1">Methyltransferase domain-containing protein</fullName>
    </recommendedName>
</protein>
<evidence type="ECO:0000313" key="3">
    <source>
        <dbReference type="Proteomes" id="UP000030403"/>
    </source>
</evidence>
<dbReference type="Proteomes" id="UP000030403">
    <property type="component" value="Unassembled WGS sequence"/>
</dbReference>
<dbReference type="EMBL" id="AVPF01000008">
    <property type="protein sequence ID" value="KGX90284.1"/>
    <property type="molecule type" value="Genomic_DNA"/>
</dbReference>
<gene>
    <name evidence="2" type="ORF">N783_21070</name>
</gene>
<reference evidence="2 3" key="1">
    <citation type="submission" date="2013-08" db="EMBL/GenBank/DDBJ databases">
        <authorList>
            <person name="Huang J."/>
            <person name="Wang G."/>
        </authorList>
    </citation>
    <scope>NUCLEOTIDE SEQUENCE [LARGE SCALE GENOMIC DNA]</scope>
    <source>
        <strain evidence="2 3">BH030004</strain>
    </source>
</reference>
<proteinExistence type="predicted"/>
<dbReference type="eggNOG" id="COG4106">
    <property type="taxonomic scope" value="Bacteria"/>
</dbReference>
<dbReference type="AlphaFoldDB" id="A0A0A5GE49"/>
<evidence type="ECO:0000259" key="1">
    <source>
        <dbReference type="Pfam" id="PF13649"/>
    </source>
</evidence>
<dbReference type="CDD" id="cd02440">
    <property type="entry name" value="AdoMet_MTases"/>
    <property type="match status" value="1"/>
</dbReference>